<proteinExistence type="predicted"/>
<reference evidence="2 3" key="1">
    <citation type="submission" date="2024-01" db="EMBL/GenBank/DDBJ databases">
        <title>The genomes of 5 underutilized Papilionoideae crops provide insights into root nodulation and disease resistanc.</title>
        <authorList>
            <person name="Yuan L."/>
        </authorList>
    </citation>
    <scope>NUCLEOTIDE SEQUENCE [LARGE SCALE GENOMIC DNA]</scope>
    <source>
        <strain evidence="2">ZHUSHIDOU_FW_LH</strain>
        <tissue evidence="2">Leaf</tissue>
    </source>
</reference>
<dbReference type="PANTHER" id="PTHR35125">
    <property type="entry name" value="NEURON NAVIGATOR 1-LIKE-RELATED"/>
    <property type="match status" value="1"/>
</dbReference>
<dbReference type="Proteomes" id="UP001372338">
    <property type="component" value="Unassembled WGS sequence"/>
</dbReference>
<gene>
    <name evidence="2" type="ORF">RIF29_22976</name>
</gene>
<evidence type="ECO:0000256" key="1">
    <source>
        <dbReference type="SAM" id="MobiDB-lite"/>
    </source>
</evidence>
<keyword evidence="3" id="KW-1185">Reference proteome</keyword>
<evidence type="ECO:0000313" key="2">
    <source>
        <dbReference type="EMBL" id="KAK7270079.1"/>
    </source>
</evidence>
<dbReference type="PANTHER" id="PTHR35125:SF2">
    <property type="entry name" value="PROTEIN PATRONUS 2-LIKE"/>
    <property type="match status" value="1"/>
</dbReference>
<evidence type="ECO:0000313" key="3">
    <source>
        <dbReference type="Proteomes" id="UP001372338"/>
    </source>
</evidence>
<comment type="caution">
    <text evidence="2">The sequence shown here is derived from an EMBL/GenBank/DDBJ whole genome shotgun (WGS) entry which is preliminary data.</text>
</comment>
<dbReference type="AlphaFoldDB" id="A0AAN9F778"/>
<sequence length="186" mass="20061">MATRTGRLFQDQNLNAHVNGAGSLTGKAGFTGQKKALAGQRKPLGDLSNAGKPINLAGGKKNLDEKLKSKNLTVIANDEGVNAKAKKASVKSHAGSRKALGDISNLVPKIKNSDDHKRISFELSAISKLKSESAYLELEMVPEQELELQALSAQHDSPAYCKTPKPPSYCTMWNNSDVNFKLMETP</sequence>
<feature type="region of interest" description="Disordered" evidence="1">
    <location>
        <begin position="34"/>
        <end position="59"/>
    </location>
</feature>
<dbReference type="EMBL" id="JAYWIO010000004">
    <property type="protein sequence ID" value="KAK7270079.1"/>
    <property type="molecule type" value="Genomic_DNA"/>
</dbReference>
<dbReference type="GO" id="GO:0007346">
    <property type="term" value="P:regulation of mitotic cell cycle"/>
    <property type="evidence" value="ECO:0007669"/>
    <property type="project" value="InterPro"/>
</dbReference>
<name>A0AAN9F778_CROPI</name>
<dbReference type="InterPro" id="IPR039326">
    <property type="entry name" value="Patronus"/>
</dbReference>
<accession>A0AAN9F778</accession>
<organism evidence="2 3">
    <name type="scientific">Crotalaria pallida</name>
    <name type="common">Smooth rattlebox</name>
    <name type="synonym">Crotalaria striata</name>
    <dbReference type="NCBI Taxonomy" id="3830"/>
    <lineage>
        <taxon>Eukaryota</taxon>
        <taxon>Viridiplantae</taxon>
        <taxon>Streptophyta</taxon>
        <taxon>Embryophyta</taxon>
        <taxon>Tracheophyta</taxon>
        <taxon>Spermatophyta</taxon>
        <taxon>Magnoliopsida</taxon>
        <taxon>eudicotyledons</taxon>
        <taxon>Gunneridae</taxon>
        <taxon>Pentapetalae</taxon>
        <taxon>rosids</taxon>
        <taxon>fabids</taxon>
        <taxon>Fabales</taxon>
        <taxon>Fabaceae</taxon>
        <taxon>Papilionoideae</taxon>
        <taxon>50 kb inversion clade</taxon>
        <taxon>genistoids sensu lato</taxon>
        <taxon>core genistoids</taxon>
        <taxon>Crotalarieae</taxon>
        <taxon>Crotalaria</taxon>
    </lineage>
</organism>
<protein>
    <submittedName>
        <fullName evidence="2">Uncharacterized protein</fullName>
    </submittedName>
</protein>